<dbReference type="SUPFAM" id="SSF52935">
    <property type="entry name" value="PK C-terminal domain-like"/>
    <property type="match status" value="1"/>
</dbReference>
<dbReference type="InterPro" id="IPR036918">
    <property type="entry name" value="Pyrv_Knase_C_sf"/>
</dbReference>
<dbReference type="GO" id="GO:0016301">
    <property type="term" value="F:kinase activity"/>
    <property type="evidence" value="ECO:0007669"/>
    <property type="project" value="UniProtKB-KW"/>
</dbReference>
<gene>
    <name evidence="19" type="primary">pyk</name>
    <name evidence="19" type="ORF">PUW80_11050</name>
</gene>
<evidence type="ECO:0000256" key="9">
    <source>
        <dbReference type="ARBA" id="ARBA00022741"/>
    </source>
</evidence>
<reference evidence="19 20" key="1">
    <citation type="submission" date="2023-02" db="EMBL/GenBank/DDBJ databases">
        <title>Study of novel species of the Microbacterium genus.</title>
        <authorList>
            <person name="Arroyo-Herrera I."/>
            <person name="Roman-Ponce B."/>
            <person name="Vasquez-Murrieta M.S."/>
        </authorList>
    </citation>
    <scope>NUCLEOTIDE SEQUENCE [LARGE SCALE GENOMIC DNA]</scope>
    <source>
        <strain evidence="19 20">NE1TT3</strain>
    </source>
</reference>
<evidence type="ECO:0000256" key="13">
    <source>
        <dbReference type="ARBA" id="ARBA00023152"/>
    </source>
</evidence>
<keyword evidence="14 19" id="KW-0670">Pyruvate</keyword>
<name>A0ABT5SJ79_9MICO</name>
<dbReference type="InterPro" id="IPR015806">
    <property type="entry name" value="Pyrv_Knase_insert_dom_sf"/>
</dbReference>
<comment type="cofactor">
    <cofactor evidence="1">
        <name>K(+)</name>
        <dbReference type="ChEBI" id="CHEBI:29103"/>
    </cofactor>
</comment>
<evidence type="ECO:0000313" key="19">
    <source>
        <dbReference type="EMBL" id="MDD7962879.1"/>
    </source>
</evidence>
<keyword evidence="20" id="KW-1185">Reference proteome</keyword>
<evidence type="ECO:0000256" key="12">
    <source>
        <dbReference type="ARBA" id="ARBA00022842"/>
    </source>
</evidence>
<keyword evidence="13 16" id="KW-0324">Glycolysis</keyword>
<evidence type="ECO:0000256" key="10">
    <source>
        <dbReference type="ARBA" id="ARBA00022777"/>
    </source>
</evidence>
<sequence>MRRAKIVATLGPATASYEMVRAIIDAGVDVTRFNLSHGDYSEHEARWANVRKAADDAGRPVAILVDLQGPKIRLGKFENGPHQLAVGDIFKITTDDILGTKEIVSTTFKGLPGDVTAGDFLLIDDGKVRVEVVSVDGPVVTTKVIVAGPVSNNKGINLPGVAVSVPALSDKDEADLRWGLQQGADLIALSFVRDAADVTRVHEIMAEEGRKVPVIAKIEKPQAVENLEEIIDAFDGIMVARGDLGVELPLEAVPIVQKKAVALCRRMAKPVIVATQMLESMIENPVPTRAETSDVANAVLDGADAVMLSGETSVGKYPVGVVETMARIVDSTETHGLDRIAPLTAKPRTQGGAITLAAMEVAQFIEAKFLCMFTESGDTARRMSRLRPEIPMIAFATDPAIRRRMALTWGIRSSMVEEVAHTDLMYHQVDDYFLSNGLAEVGDKVVVISGSPPGIQGSTNDIRIHKIGDAVNGRAPIYQAIQ</sequence>
<keyword evidence="12 16" id="KW-0460">Magnesium</keyword>
<accession>A0ABT5SJ79</accession>
<dbReference type="PROSITE" id="PS00110">
    <property type="entry name" value="PYRUVATE_KINASE"/>
    <property type="match status" value="1"/>
</dbReference>
<dbReference type="SUPFAM" id="SSF51621">
    <property type="entry name" value="Phosphoenolpyruvate/pyruvate domain"/>
    <property type="match status" value="1"/>
</dbReference>
<dbReference type="PRINTS" id="PR01050">
    <property type="entry name" value="PYRUVTKNASE"/>
</dbReference>
<keyword evidence="8" id="KW-0479">Metal-binding</keyword>
<protein>
    <recommendedName>
        <fullName evidence="6 15">Pyruvate kinase</fullName>
        <ecNumber evidence="5 15">2.7.1.40</ecNumber>
    </recommendedName>
</protein>
<dbReference type="InterPro" id="IPR040442">
    <property type="entry name" value="Pyrv_kinase-like_dom_sf"/>
</dbReference>
<organism evidence="19 20">
    <name type="scientific">Microbacterium thalli</name>
    <dbReference type="NCBI Taxonomy" id="3027921"/>
    <lineage>
        <taxon>Bacteria</taxon>
        <taxon>Bacillati</taxon>
        <taxon>Actinomycetota</taxon>
        <taxon>Actinomycetes</taxon>
        <taxon>Micrococcales</taxon>
        <taxon>Microbacteriaceae</taxon>
        <taxon>Microbacterium</taxon>
    </lineage>
</organism>
<comment type="similarity">
    <text evidence="3 16">Belongs to the pyruvate kinase family.</text>
</comment>
<comment type="caution">
    <text evidence="19">The sequence shown here is derived from an EMBL/GenBank/DDBJ whole genome shotgun (WGS) entry which is preliminary data.</text>
</comment>
<feature type="domain" description="Pyruvate kinase barrel" evidence="17">
    <location>
        <begin position="1"/>
        <end position="320"/>
    </location>
</feature>
<dbReference type="SUPFAM" id="SSF50800">
    <property type="entry name" value="PK beta-barrel domain-like"/>
    <property type="match status" value="1"/>
</dbReference>
<keyword evidence="7 16" id="KW-0808">Transferase</keyword>
<dbReference type="InterPro" id="IPR001697">
    <property type="entry name" value="Pyr_Knase"/>
</dbReference>
<dbReference type="EMBL" id="JAQZCI010000002">
    <property type="protein sequence ID" value="MDD7962879.1"/>
    <property type="molecule type" value="Genomic_DNA"/>
</dbReference>
<dbReference type="Gene3D" id="3.20.20.60">
    <property type="entry name" value="Phosphoenolpyruvate-binding domains"/>
    <property type="match status" value="1"/>
</dbReference>
<evidence type="ECO:0000256" key="6">
    <source>
        <dbReference type="ARBA" id="ARBA00018587"/>
    </source>
</evidence>
<evidence type="ECO:0000256" key="3">
    <source>
        <dbReference type="ARBA" id="ARBA00008663"/>
    </source>
</evidence>
<evidence type="ECO:0000256" key="5">
    <source>
        <dbReference type="ARBA" id="ARBA00012142"/>
    </source>
</evidence>
<dbReference type="Proteomes" id="UP001218170">
    <property type="component" value="Unassembled WGS sequence"/>
</dbReference>
<dbReference type="InterPro" id="IPR015793">
    <property type="entry name" value="Pyrv_Knase_brl"/>
</dbReference>
<keyword evidence="9" id="KW-0547">Nucleotide-binding</keyword>
<dbReference type="PANTHER" id="PTHR11817">
    <property type="entry name" value="PYRUVATE KINASE"/>
    <property type="match status" value="1"/>
</dbReference>
<evidence type="ECO:0000259" key="18">
    <source>
        <dbReference type="Pfam" id="PF02887"/>
    </source>
</evidence>
<dbReference type="RefSeq" id="WP_274221952.1">
    <property type="nucleotide sequence ID" value="NZ_JAQZCG020000008.1"/>
</dbReference>
<dbReference type="Pfam" id="PF00224">
    <property type="entry name" value="PK"/>
    <property type="match status" value="1"/>
</dbReference>
<dbReference type="Gene3D" id="2.40.33.10">
    <property type="entry name" value="PK beta-barrel domain-like"/>
    <property type="match status" value="1"/>
</dbReference>
<evidence type="ECO:0000256" key="11">
    <source>
        <dbReference type="ARBA" id="ARBA00022840"/>
    </source>
</evidence>
<dbReference type="InterPro" id="IPR015795">
    <property type="entry name" value="Pyrv_Knase_C"/>
</dbReference>
<comment type="subunit">
    <text evidence="4">Homotetramer.</text>
</comment>
<dbReference type="InterPro" id="IPR011037">
    <property type="entry name" value="Pyrv_Knase-like_insert_dom_sf"/>
</dbReference>
<keyword evidence="11" id="KW-0067">ATP-binding</keyword>
<dbReference type="Pfam" id="PF02887">
    <property type="entry name" value="PK_C"/>
    <property type="match status" value="1"/>
</dbReference>
<dbReference type="NCBIfam" id="NF004491">
    <property type="entry name" value="PRK05826.1"/>
    <property type="match status" value="1"/>
</dbReference>
<evidence type="ECO:0000259" key="17">
    <source>
        <dbReference type="Pfam" id="PF00224"/>
    </source>
</evidence>
<evidence type="ECO:0000256" key="1">
    <source>
        <dbReference type="ARBA" id="ARBA00001958"/>
    </source>
</evidence>
<feature type="domain" description="Pyruvate kinase C-terminal" evidence="18">
    <location>
        <begin position="353"/>
        <end position="465"/>
    </location>
</feature>
<evidence type="ECO:0000256" key="4">
    <source>
        <dbReference type="ARBA" id="ARBA00011881"/>
    </source>
</evidence>
<proteinExistence type="inferred from homology"/>
<evidence type="ECO:0000256" key="8">
    <source>
        <dbReference type="ARBA" id="ARBA00022723"/>
    </source>
</evidence>
<comment type="catalytic activity">
    <reaction evidence="16">
        <text>pyruvate + ATP = phosphoenolpyruvate + ADP + H(+)</text>
        <dbReference type="Rhea" id="RHEA:18157"/>
        <dbReference type="ChEBI" id="CHEBI:15361"/>
        <dbReference type="ChEBI" id="CHEBI:15378"/>
        <dbReference type="ChEBI" id="CHEBI:30616"/>
        <dbReference type="ChEBI" id="CHEBI:58702"/>
        <dbReference type="ChEBI" id="CHEBI:456216"/>
        <dbReference type="EC" id="2.7.1.40"/>
    </reaction>
</comment>
<dbReference type="Gene3D" id="3.40.1380.20">
    <property type="entry name" value="Pyruvate kinase, C-terminal domain"/>
    <property type="match status" value="1"/>
</dbReference>
<dbReference type="InterPro" id="IPR015813">
    <property type="entry name" value="Pyrv/PenolPyrv_kinase-like_dom"/>
</dbReference>
<evidence type="ECO:0000256" key="16">
    <source>
        <dbReference type="RuleBase" id="RU000504"/>
    </source>
</evidence>
<evidence type="ECO:0000256" key="15">
    <source>
        <dbReference type="NCBIfam" id="TIGR01064"/>
    </source>
</evidence>
<dbReference type="NCBIfam" id="NF004886">
    <property type="entry name" value="PRK06247.1"/>
    <property type="match status" value="1"/>
</dbReference>
<dbReference type="GO" id="GO:0004743">
    <property type="term" value="F:pyruvate kinase activity"/>
    <property type="evidence" value="ECO:0007669"/>
    <property type="project" value="UniProtKB-EC"/>
</dbReference>
<evidence type="ECO:0000313" key="20">
    <source>
        <dbReference type="Proteomes" id="UP001218170"/>
    </source>
</evidence>
<dbReference type="NCBIfam" id="NF004978">
    <property type="entry name" value="PRK06354.1"/>
    <property type="match status" value="1"/>
</dbReference>
<evidence type="ECO:0000256" key="14">
    <source>
        <dbReference type="ARBA" id="ARBA00023317"/>
    </source>
</evidence>
<comment type="pathway">
    <text evidence="2 16">Carbohydrate degradation; glycolysis; pyruvate from D-glyceraldehyde 3-phosphate: step 5/5.</text>
</comment>
<dbReference type="InterPro" id="IPR018209">
    <property type="entry name" value="Pyrv_Knase_AS"/>
</dbReference>
<dbReference type="EC" id="2.7.1.40" evidence="5 15"/>
<keyword evidence="10 16" id="KW-0418">Kinase</keyword>
<dbReference type="NCBIfam" id="TIGR01064">
    <property type="entry name" value="pyruv_kin"/>
    <property type="match status" value="1"/>
</dbReference>
<evidence type="ECO:0000256" key="2">
    <source>
        <dbReference type="ARBA" id="ARBA00004997"/>
    </source>
</evidence>
<evidence type="ECO:0000256" key="7">
    <source>
        <dbReference type="ARBA" id="ARBA00022679"/>
    </source>
</evidence>